<organism evidence="2 3">
    <name type="scientific">Streptomyces cacaoi</name>
    <dbReference type="NCBI Taxonomy" id="1898"/>
    <lineage>
        <taxon>Bacteria</taxon>
        <taxon>Bacillati</taxon>
        <taxon>Actinomycetota</taxon>
        <taxon>Actinomycetes</taxon>
        <taxon>Kitasatosporales</taxon>
        <taxon>Streptomycetaceae</taxon>
        <taxon>Streptomyces</taxon>
    </lineage>
</organism>
<gene>
    <name evidence="2" type="ORF">SCA03_03980</name>
</gene>
<feature type="region of interest" description="Disordered" evidence="1">
    <location>
        <begin position="25"/>
        <end position="47"/>
    </location>
</feature>
<evidence type="ECO:0000313" key="3">
    <source>
        <dbReference type="Proteomes" id="UP000319210"/>
    </source>
</evidence>
<dbReference type="AlphaFoldDB" id="A0A4Y3QT56"/>
<protein>
    <submittedName>
        <fullName evidence="2">Uncharacterized protein</fullName>
    </submittedName>
</protein>
<sequence length="63" mass="6136">MNAPSNSTASAAHWAGVAAAGPSSGLVPGAPVLEGSAGPERGASSGVRDTWCCLSVCRERPGL</sequence>
<evidence type="ECO:0000313" key="2">
    <source>
        <dbReference type="EMBL" id="GEB47847.1"/>
    </source>
</evidence>
<reference evidence="2 3" key="1">
    <citation type="submission" date="2019-06" db="EMBL/GenBank/DDBJ databases">
        <title>Whole genome shotgun sequence of Streptomyces cacaoi subsp. cacaoi NBRC 12748.</title>
        <authorList>
            <person name="Hosoyama A."/>
            <person name="Uohara A."/>
            <person name="Ohji S."/>
            <person name="Ichikawa N."/>
        </authorList>
    </citation>
    <scope>NUCLEOTIDE SEQUENCE [LARGE SCALE GENOMIC DNA]</scope>
    <source>
        <strain evidence="2 3">NBRC 12748</strain>
    </source>
</reference>
<dbReference type="Proteomes" id="UP000319210">
    <property type="component" value="Unassembled WGS sequence"/>
</dbReference>
<comment type="caution">
    <text evidence="2">The sequence shown here is derived from an EMBL/GenBank/DDBJ whole genome shotgun (WGS) entry which is preliminary data.</text>
</comment>
<dbReference type="EMBL" id="BJMM01000002">
    <property type="protein sequence ID" value="GEB47847.1"/>
    <property type="molecule type" value="Genomic_DNA"/>
</dbReference>
<keyword evidence="3" id="KW-1185">Reference proteome</keyword>
<name>A0A4Y3QT56_STRCI</name>
<proteinExistence type="predicted"/>
<evidence type="ECO:0000256" key="1">
    <source>
        <dbReference type="SAM" id="MobiDB-lite"/>
    </source>
</evidence>
<accession>A0A4Y3QT56</accession>